<dbReference type="SUPFAM" id="SSF52141">
    <property type="entry name" value="Uracil-DNA glycosylase-like"/>
    <property type="match status" value="1"/>
</dbReference>
<organism evidence="2 3">
    <name type="scientific">Candidula unifasciata</name>
    <dbReference type="NCBI Taxonomy" id="100452"/>
    <lineage>
        <taxon>Eukaryota</taxon>
        <taxon>Metazoa</taxon>
        <taxon>Spiralia</taxon>
        <taxon>Lophotrochozoa</taxon>
        <taxon>Mollusca</taxon>
        <taxon>Gastropoda</taxon>
        <taxon>Heterobranchia</taxon>
        <taxon>Euthyneura</taxon>
        <taxon>Panpulmonata</taxon>
        <taxon>Eupulmonata</taxon>
        <taxon>Stylommatophora</taxon>
        <taxon>Helicina</taxon>
        <taxon>Helicoidea</taxon>
        <taxon>Geomitridae</taxon>
        <taxon>Candidula</taxon>
    </lineage>
</organism>
<gene>
    <name evidence="2" type="ORF">CUNI_LOCUS6619</name>
</gene>
<accession>A0A8S3Z161</accession>
<dbReference type="PANTHER" id="PTHR11264:SF8">
    <property type="entry name" value="URACIL-DNA GLYCOSYLASE-LIKE DOMAIN-CONTAINING PROTEIN"/>
    <property type="match status" value="1"/>
</dbReference>
<protein>
    <recommendedName>
        <fullName evidence="4">Uracil-DNA glycosylase</fullName>
    </recommendedName>
</protein>
<dbReference type="InterPro" id="IPR002043">
    <property type="entry name" value="UDG_fam1"/>
</dbReference>
<evidence type="ECO:0008006" key="4">
    <source>
        <dbReference type="Google" id="ProtNLM"/>
    </source>
</evidence>
<evidence type="ECO:0000313" key="3">
    <source>
        <dbReference type="Proteomes" id="UP000678393"/>
    </source>
</evidence>
<comment type="caution">
    <text evidence="2">The sequence shown here is derived from an EMBL/GenBank/DDBJ whole genome shotgun (WGS) entry which is preliminary data.</text>
</comment>
<dbReference type="Gene3D" id="3.40.470.10">
    <property type="entry name" value="Uracil-DNA glycosylase-like domain"/>
    <property type="match status" value="1"/>
</dbReference>
<dbReference type="EMBL" id="CAJHNH020001018">
    <property type="protein sequence ID" value="CAG5121061.1"/>
    <property type="molecule type" value="Genomic_DNA"/>
</dbReference>
<name>A0A8S3Z161_9EUPU</name>
<dbReference type="InterPro" id="IPR036895">
    <property type="entry name" value="Uracil-DNA_glycosylase-like_sf"/>
</dbReference>
<proteinExistence type="predicted"/>
<dbReference type="AlphaFoldDB" id="A0A8S3Z161"/>
<reference evidence="2" key="1">
    <citation type="submission" date="2021-04" db="EMBL/GenBank/DDBJ databases">
        <authorList>
            <consortium name="Molecular Ecology Group"/>
        </authorList>
    </citation>
    <scope>NUCLEOTIDE SEQUENCE</scope>
</reference>
<dbReference type="GO" id="GO:0005739">
    <property type="term" value="C:mitochondrion"/>
    <property type="evidence" value="ECO:0007669"/>
    <property type="project" value="TreeGrafter"/>
</dbReference>
<keyword evidence="3" id="KW-1185">Reference proteome</keyword>
<dbReference type="GO" id="GO:0004844">
    <property type="term" value="F:uracil DNA N-glycosylase activity"/>
    <property type="evidence" value="ECO:0007669"/>
    <property type="project" value="InterPro"/>
</dbReference>
<dbReference type="GO" id="GO:0005634">
    <property type="term" value="C:nucleus"/>
    <property type="evidence" value="ECO:0007669"/>
    <property type="project" value="TreeGrafter"/>
</dbReference>
<evidence type="ECO:0000313" key="2">
    <source>
        <dbReference type="EMBL" id="CAG5121061.1"/>
    </source>
</evidence>
<dbReference type="OrthoDB" id="423533at2759"/>
<feature type="compositionally biased region" description="Basic and acidic residues" evidence="1">
    <location>
        <begin position="276"/>
        <end position="296"/>
    </location>
</feature>
<evidence type="ECO:0000256" key="1">
    <source>
        <dbReference type="SAM" id="MobiDB-lite"/>
    </source>
</evidence>
<sequence length="304" mass="34909">MSSPQSDEYLRKSVQETGVHEGWVSIFQDDLLYYFNRSIANVEGNLLNREGMVPEKSKILLALSRCAPEDIKVVILGHEPISNKNLATGFAFSFPEGEIIDENVGQRELKPEEGFSVKMLHDVLADAGYLERGATYDCCHEVWADRGVLLLNASLTYSMGHFSLWKKFVSRLLCLLVQLNRSQRLFFLCWGTNAKEISEWLLAKLWEIGIGTQAIKHDQHNTWVENSAPVVVFVGDHPTYPRDKNEFVQQAKIQFHAIKQWYPDLFTLEKHIPALAPDTERQNRTREEEEEKRSSRPEPYLSAQ</sequence>
<dbReference type="GO" id="GO:0097510">
    <property type="term" value="P:base-excision repair, AP site formation via deaminated base removal"/>
    <property type="evidence" value="ECO:0007669"/>
    <property type="project" value="TreeGrafter"/>
</dbReference>
<dbReference type="Proteomes" id="UP000678393">
    <property type="component" value="Unassembled WGS sequence"/>
</dbReference>
<dbReference type="PANTHER" id="PTHR11264">
    <property type="entry name" value="URACIL-DNA GLYCOSYLASE"/>
    <property type="match status" value="1"/>
</dbReference>
<feature type="region of interest" description="Disordered" evidence="1">
    <location>
        <begin position="276"/>
        <end position="304"/>
    </location>
</feature>